<proteinExistence type="predicted"/>
<dbReference type="AlphaFoldDB" id="A0A2A2M342"/>
<reference evidence="2 3" key="1">
    <citation type="journal article" date="2017" name="Curr. Biol.">
        <title>Genome architecture and evolution of a unichromosomal asexual nematode.</title>
        <authorList>
            <person name="Fradin H."/>
            <person name="Zegar C."/>
            <person name="Gutwein M."/>
            <person name="Lucas J."/>
            <person name="Kovtun M."/>
            <person name="Corcoran D."/>
            <person name="Baugh L.R."/>
            <person name="Kiontke K."/>
            <person name="Gunsalus K."/>
            <person name="Fitch D.H."/>
            <person name="Piano F."/>
        </authorList>
    </citation>
    <scope>NUCLEOTIDE SEQUENCE [LARGE SCALE GENOMIC DNA]</scope>
    <source>
        <strain evidence="2">PF1309</strain>
    </source>
</reference>
<accession>A0A2A2M342</accession>
<sequence>MRLGIDRVADRGELGQHRARVLAAQQRPGVAPADALGEHVRDQSPRLGIDEGAAAGRDHLWRAVDQPGDDAAFAVTEIGLAEAFEDLGDGHARRLLDRVVGVDEGQPQAGGKAAPHGRLADPHQPDEHDRAWRFRGGMIVGRGNSALQHRSRRYTAGQDGATAPVCVYVLQGTVCPASSFPSSSFSW</sequence>
<evidence type="ECO:0000256" key="1">
    <source>
        <dbReference type="SAM" id="MobiDB-lite"/>
    </source>
</evidence>
<organism evidence="2 3">
    <name type="scientific">Diploscapter pachys</name>
    <dbReference type="NCBI Taxonomy" id="2018661"/>
    <lineage>
        <taxon>Eukaryota</taxon>
        <taxon>Metazoa</taxon>
        <taxon>Ecdysozoa</taxon>
        <taxon>Nematoda</taxon>
        <taxon>Chromadorea</taxon>
        <taxon>Rhabditida</taxon>
        <taxon>Rhabditina</taxon>
        <taxon>Rhabditomorpha</taxon>
        <taxon>Rhabditoidea</taxon>
        <taxon>Rhabditidae</taxon>
        <taxon>Diploscapter</taxon>
    </lineage>
</organism>
<feature type="region of interest" description="Disordered" evidence="1">
    <location>
        <begin position="104"/>
        <end position="127"/>
    </location>
</feature>
<keyword evidence="3" id="KW-1185">Reference proteome</keyword>
<dbReference type="EMBL" id="LIAE01005879">
    <property type="protein sequence ID" value="PAV92941.1"/>
    <property type="molecule type" value="Genomic_DNA"/>
</dbReference>
<gene>
    <name evidence="2" type="ORF">WR25_04462</name>
</gene>
<comment type="caution">
    <text evidence="2">The sequence shown here is derived from an EMBL/GenBank/DDBJ whole genome shotgun (WGS) entry which is preliminary data.</text>
</comment>
<evidence type="ECO:0000313" key="3">
    <source>
        <dbReference type="Proteomes" id="UP000218231"/>
    </source>
</evidence>
<name>A0A2A2M342_9BILA</name>
<evidence type="ECO:0000313" key="2">
    <source>
        <dbReference type="EMBL" id="PAV92941.1"/>
    </source>
</evidence>
<dbReference type="Proteomes" id="UP000218231">
    <property type="component" value="Unassembled WGS sequence"/>
</dbReference>
<feature type="compositionally biased region" description="Basic and acidic residues" evidence="1">
    <location>
        <begin position="118"/>
        <end position="127"/>
    </location>
</feature>
<protein>
    <submittedName>
        <fullName evidence="2">Uncharacterized protein</fullName>
    </submittedName>
</protein>